<evidence type="ECO:0000313" key="2">
    <source>
        <dbReference type="EMBL" id="CAC5383005.1"/>
    </source>
</evidence>
<dbReference type="AlphaFoldDB" id="A0A6J8BGC8"/>
<keyword evidence="3" id="KW-1185">Reference proteome</keyword>
<feature type="region of interest" description="Disordered" evidence="1">
    <location>
        <begin position="57"/>
        <end position="85"/>
    </location>
</feature>
<gene>
    <name evidence="2" type="ORF">MCOR_18792</name>
</gene>
<feature type="region of interest" description="Disordered" evidence="1">
    <location>
        <begin position="1"/>
        <end position="27"/>
    </location>
</feature>
<accession>A0A6J8BGC8</accession>
<dbReference type="SUPFAM" id="SSF53067">
    <property type="entry name" value="Actin-like ATPase domain"/>
    <property type="match status" value="1"/>
</dbReference>
<dbReference type="OrthoDB" id="6097009at2759"/>
<sequence length="530" mass="60182">MTQSDKPFKQKRGLYSEKKTGEANTTVVKEQRKLPDAAILDHHEQDSRQSVIVTNQNHHQTTGTVQSLQKQRKHDGTSLNNAPKPSVVFTSEHRFGKASTLKTKQIKKDVIAAIEIGYTHSGYVFCLGKKYALEGGGLYCPNWEAKDKGVVTFKTSTAILFRPDKSIQSIGYEAEEHVSRIQGESDSGKWFFFKNFMVEFNNLKDTAVEEFKIKDFCQNNVTLKAVDVISSFIIQMKDKLINELTRQQLGYNDNDIQWVLSIPGTLEPSQLQLMKTAAIKAGIKHDQLTLVTGPEAELKYHRTFTSSPSTFGEVQIAALPKYYRSILVHLGGVAINLTVVEVNEKTTNIIEKIFNTNESAKQEFIRFLKRLFGGDVLTYLKDYHPLEYAEFLDNFEKKLKYFESDKIVTVRVPPRWYDAYEEFTGDTLTNSINQTSFKEAVAFQNDKIRISPELFRKFNENATEFTTKIVEKTLAKHSASGIGILFIAGDHVDHVFVNTLRKQYPSHRIIVSKNPELVVLKGAVLCEIVE</sequence>
<proteinExistence type="predicted"/>
<evidence type="ECO:0000256" key="1">
    <source>
        <dbReference type="SAM" id="MobiDB-lite"/>
    </source>
</evidence>
<dbReference type="Gene3D" id="3.30.420.40">
    <property type="match status" value="1"/>
</dbReference>
<feature type="compositionally biased region" description="Polar residues" evidence="1">
    <location>
        <begin position="57"/>
        <end position="69"/>
    </location>
</feature>
<dbReference type="PANTHER" id="PTHR14187">
    <property type="entry name" value="ALPHA KINASE/ELONGATION FACTOR 2 KINASE"/>
    <property type="match status" value="1"/>
</dbReference>
<dbReference type="EMBL" id="CACVKT020003318">
    <property type="protein sequence ID" value="CAC5383005.1"/>
    <property type="molecule type" value="Genomic_DNA"/>
</dbReference>
<organism evidence="2 3">
    <name type="scientific">Mytilus coruscus</name>
    <name type="common">Sea mussel</name>
    <dbReference type="NCBI Taxonomy" id="42192"/>
    <lineage>
        <taxon>Eukaryota</taxon>
        <taxon>Metazoa</taxon>
        <taxon>Spiralia</taxon>
        <taxon>Lophotrochozoa</taxon>
        <taxon>Mollusca</taxon>
        <taxon>Bivalvia</taxon>
        <taxon>Autobranchia</taxon>
        <taxon>Pteriomorphia</taxon>
        <taxon>Mytilida</taxon>
        <taxon>Mytiloidea</taxon>
        <taxon>Mytilidae</taxon>
        <taxon>Mytilinae</taxon>
        <taxon>Mytilus</taxon>
    </lineage>
</organism>
<dbReference type="Proteomes" id="UP000507470">
    <property type="component" value="Unassembled WGS sequence"/>
</dbReference>
<protein>
    <submittedName>
        <fullName evidence="2">Uncharacterized protein</fullName>
    </submittedName>
</protein>
<dbReference type="PANTHER" id="PTHR14187:SF5">
    <property type="entry name" value="HEAT SHOCK 70 KDA PROTEIN 12A"/>
    <property type="match status" value="1"/>
</dbReference>
<reference evidence="2 3" key="1">
    <citation type="submission" date="2020-06" db="EMBL/GenBank/DDBJ databases">
        <authorList>
            <person name="Li R."/>
            <person name="Bekaert M."/>
        </authorList>
    </citation>
    <scope>NUCLEOTIDE SEQUENCE [LARGE SCALE GENOMIC DNA]</scope>
    <source>
        <strain evidence="3">wild</strain>
    </source>
</reference>
<name>A0A6J8BGC8_MYTCO</name>
<dbReference type="InterPro" id="IPR043129">
    <property type="entry name" value="ATPase_NBD"/>
</dbReference>
<evidence type="ECO:0000313" key="3">
    <source>
        <dbReference type="Proteomes" id="UP000507470"/>
    </source>
</evidence>